<dbReference type="EMBL" id="WMBE01000003">
    <property type="protein sequence ID" value="MDG0867543.1"/>
    <property type="molecule type" value="Genomic_DNA"/>
</dbReference>
<accession>A0AAJ6CVK1</accession>
<dbReference type="RefSeq" id="WP_342826005.1">
    <property type="nucleotide sequence ID" value="NZ_CP046146.1"/>
</dbReference>
<evidence type="ECO:0000313" key="5">
    <source>
        <dbReference type="Proteomes" id="UP001219901"/>
    </source>
</evidence>
<organism evidence="4 5">
    <name type="scientific">Candidatus Lucifugimonas marina</name>
    <dbReference type="NCBI Taxonomy" id="3038979"/>
    <lineage>
        <taxon>Bacteria</taxon>
        <taxon>Bacillati</taxon>
        <taxon>Chloroflexota</taxon>
        <taxon>Dehalococcoidia</taxon>
        <taxon>SAR202 cluster</taxon>
        <taxon>Candidatus Lucifugimonadales</taxon>
        <taxon>Candidatus Lucifugimonadaceae</taxon>
        <taxon>Candidatus Lucifugimonas</taxon>
    </lineage>
</organism>
<dbReference type="AlphaFoldDB" id="A0AAJ6CVK1"/>
<reference evidence="5 6" key="1">
    <citation type="submission" date="2019-11" db="EMBL/GenBank/DDBJ databases">
        <authorList>
            <person name="Cho J.-C."/>
        </authorList>
    </citation>
    <scope>NUCLEOTIDE SEQUENCE [LARGE SCALE GENOMIC DNA]</scope>
    <source>
        <strain evidence="4 5">JH1073</strain>
        <strain evidence="3 6">JH702</strain>
    </source>
</reference>
<dbReference type="PANTHER" id="PTHR42867:SF1">
    <property type="entry name" value="MEMBRANE PROTEIN-RELATED"/>
    <property type="match status" value="1"/>
</dbReference>
<evidence type="ECO:0000313" key="4">
    <source>
        <dbReference type="EMBL" id="WFG40085.1"/>
    </source>
</evidence>
<dbReference type="InterPro" id="IPR010787">
    <property type="entry name" value="DUF1385"/>
</dbReference>
<feature type="transmembrane region" description="Helical" evidence="2">
    <location>
        <begin position="203"/>
        <end position="222"/>
    </location>
</feature>
<sequence length="334" mass="36522">MSSPQAPNKRPTLYGGQAVIEGVMIRGASRAALAVRRPDGIIVRRSIPLESWANSSLRNIALLRGVLVLLETLLVGMKSLTISANEAAADENPDDDQQLSSLAMATLLTVSLVLGIIIFFLIPVFVSRLVEHQGANNFVANLVEGGIRLGLFIGYVWLIGKMNDIKRVFGYHGAEHMVVHAHEAKEPLTVESVRRFPPAHPRCGTSFLMTVVLVSIIMFMFFPRDPFWFLVVSRIILVPIIAGISYEFIRYAGTHQGNLWIRLFNAPNILLQDLTTRQPDEGMMEVAITAIEYAIAMDTGVAEPSDDASELSSEPFSTAGTVQTIVDDEVPPGG</sequence>
<feature type="transmembrane region" description="Helical" evidence="2">
    <location>
        <begin position="102"/>
        <end position="126"/>
    </location>
</feature>
<protein>
    <submittedName>
        <fullName evidence="4">DUF1385 domain-containing protein</fullName>
    </submittedName>
</protein>
<evidence type="ECO:0000256" key="2">
    <source>
        <dbReference type="SAM" id="Phobius"/>
    </source>
</evidence>
<keyword evidence="2" id="KW-1133">Transmembrane helix</keyword>
<proteinExistence type="predicted"/>
<keyword evidence="2" id="KW-0472">Membrane</keyword>
<dbReference type="Proteomes" id="UP001219901">
    <property type="component" value="Chromosome"/>
</dbReference>
<reference evidence="5" key="3">
    <citation type="submission" date="2023-06" db="EMBL/GenBank/DDBJ databases">
        <title>Pangenomics reveal diversification of enzyme families and niche specialization in globally abundant SAR202 bacteria.</title>
        <authorList>
            <person name="Saw J.H.W."/>
        </authorList>
    </citation>
    <scope>NUCLEOTIDE SEQUENCE [LARGE SCALE GENOMIC DNA]</scope>
    <source>
        <strain evidence="5">JH1073</strain>
    </source>
</reference>
<feature type="compositionally biased region" description="Polar residues" evidence="1">
    <location>
        <begin position="310"/>
        <end position="324"/>
    </location>
</feature>
<reference evidence="4" key="2">
    <citation type="journal article" date="2023" name="Nat. Commun.">
        <title>Cultivation of marine bacteria of the SAR202 clade.</title>
        <authorList>
            <person name="Lim Y."/>
            <person name="Seo J.H."/>
            <person name="Giovannoni S.J."/>
            <person name="Kang I."/>
            <person name="Cho J.C."/>
        </authorList>
    </citation>
    <scope>NUCLEOTIDE SEQUENCE</scope>
    <source>
        <strain evidence="4">JH1073</strain>
    </source>
</reference>
<gene>
    <name evidence="3" type="ORF">GKO46_10750</name>
    <name evidence="4" type="ORF">GKO48_10790</name>
</gene>
<evidence type="ECO:0000313" key="6">
    <source>
        <dbReference type="Proteomes" id="UP001321249"/>
    </source>
</evidence>
<evidence type="ECO:0000256" key="1">
    <source>
        <dbReference type="SAM" id="MobiDB-lite"/>
    </source>
</evidence>
<feature type="transmembrane region" description="Helical" evidence="2">
    <location>
        <begin position="228"/>
        <end position="249"/>
    </location>
</feature>
<feature type="transmembrane region" description="Helical" evidence="2">
    <location>
        <begin position="138"/>
        <end position="158"/>
    </location>
</feature>
<evidence type="ECO:0000313" key="3">
    <source>
        <dbReference type="EMBL" id="MDG0867543.1"/>
    </source>
</evidence>
<feature type="region of interest" description="Disordered" evidence="1">
    <location>
        <begin position="304"/>
        <end position="334"/>
    </location>
</feature>
<keyword evidence="5" id="KW-1185">Reference proteome</keyword>
<dbReference type="PANTHER" id="PTHR42867">
    <property type="entry name" value="MEMBRANE PROTEIN-RELATED"/>
    <property type="match status" value="1"/>
</dbReference>
<dbReference type="Pfam" id="PF07136">
    <property type="entry name" value="DUF1385"/>
    <property type="match status" value="1"/>
</dbReference>
<name>A0AAJ6CVK1_9CHLR</name>
<keyword evidence="2" id="KW-0812">Transmembrane</keyword>
<dbReference type="EMBL" id="CP046147">
    <property type="protein sequence ID" value="WFG40085.1"/>
    <property type="molecule type" value="Genomic_DNA"/>
</dbReference>
<dbReference type="Proteomes" id="UP001321249">
    <property type="component" value="Unassembled WGS sequence"/>
</dbReference>